<reference evidence="13" key="1">
    <citation type="journal article" date="2015" name="MBio">
        <title>Genome-Resolved Metagenomic Analysis Reveals Roles for Candidate Phyla and Other Microbial Community Members in Biogeochemical Transformations in Oil Reservoirs.</title>
        <authorList>
            <person name="Hu P."/>
            <person name="Tom L."/>
            <person name="Singh A."/>
            <person name="Thomas B.C."/>
            <person name="Baker B.J."/>
            <person name="Piceno Y.M."/>
            <person name="Andersen G.L."/>
            <person name="Banfield J.F."/>
        </authorList>
    </citation>
    <scope>NUCLEOTIDE SEQUENCE [LARGE SCALE GENOMIC DNA]</scope>
</reference>
<comment type="cofactor">
    <cofactor evidence="9">
        <name>Mg(2+)</name>
        <dbReference type="ChEBI" id="CHEBI:18420"/>
    </cofactor>
    <text evidence="9">Mg(2+) is required for catalysis and for stabilizing the dimer.</text>
</comment>
<dbReference type="PROSITE" id="PS00164">
    <property type="entry name" value="ENOLASE"/>
    <property type="match status" value="1"/>
</dbReference>
<feature type="binding site" evidence="6">
    <location>
        <position position="371"/>
    </location>
    <ligand>
        <name>(2R)-2-phosphoglycerate</name>
        <dbReference type="ChEBI" id="CHEBI:58289"/>
    </ligand>
</feature>
<evidence type="ECO:0000256" key="4">
    <source>
        <dbReference type="ARBA" id="ARBA00023152"/>
    </source>
</evidence>
<dbReference type="GO" id="GO:0000015">
    <property type="term" value="C:phosphopyruvate hydratase complex"/>
    <property type="evidence" value="ECO:0007669"/>
    <property type="project" value="InterPro"/>
</dbReference>
<dbReference type="Gene3D" id="3.20.20.120">
    <property type="entry name" value="Enolase-like C-terminal domain"/>
    <property type="match status" value="1"/>
</dbReference>
<dbReference type="Pfam" id="PF03952">
    <property type="entry name" value="Enolase_N"/>
    <property type="match status" value="1"/>
</dbReference>
<dbReference type="GO" id="GO:0006096">
    <property type="term" value="P:glycolytic process"/>
    <property type="evidence" value="ECO:0007669"/>
    <property type="project" value="UniProtKB-UniRule"/>
</dbReference>
<evidence type="ECO:0000256" key="8">
    <source>
        <dbReference type="PIRSR" id="PIRSR001400-2"/>
    </source>
</evidence>
<dbReference type="NCBIfam" id="TIGR01060">
    <property type="entry name" value="eno"/>
    <property type="match status" value="1"/>
</dbReference>
<feature type="binding site" evidence="6">
    <location>
        <position position="168"/>
    </location>
    <ligand>
        <name>(2R)-2-phosphoglycerate</name>
        <dbReference type="ChEBI" id="CHEBI:58289"/>
    </ligand>
</feature>
<dbReference type="GO" id="GO:0004634">
    <property type="term" value="F:phosphopyruvate hydratase activity"/>
    <property type="evidence" value="ECO:0007669"/>
    <property type="project" value="UniProtKB-UniRule"/>
</dbReference>
<dbReference type="Pfam" id="PF00113">
    <property type="entry name" value="Enolase_C"/>
    <property type="match status" value="1"/>
</dbReference>
<dbReference type="UniPathway" id="UPA00109">
    <property type="reaction ID" value="UER00187"/>
</dbReference>
<feature type="binding site" evidence="6 9">
    <location>
        <position position="317"/>
    </location>
    <ligand>
        <name>Mg(2+)</name>
        <dbReference type="ChEBI" id="CHEBI:18420"/>
    </ligand>
</feature>
<evidence type="ECO:0000256" key="9">
    <source>
        <dbReference type="PIRSR" id="PIRSR001400-3"/>
    </source>
</evidence>
<dbReference type="InterPro" id="IPR020810">
    <property type="entry name" value="Enolase_C"/>
</dbReference>
<keyword evidence="6" id="KW-0963">Cytoplasm</keyword>
<dbReference type="InterPro" id="IPR000941">
    <property type="entry name" value="Enolase"/>
</dbReference>
<dbReference type="PIRSF" id="PIRSF001400">
    <property type="entry name" value="Enolase"/>
    <property type="match status" value="1"/>
</dbReference>
<dbReference type="InterPro" id="IPR036849">
    <property type="entry name" value="Enolase-like_C_sf"/>
</dbReference>
<evidence type="ECO:0000256" key="2">
    <source>
        <dbReference type="ARBA" id="ARBA00009604"/>
    </source>
</evidence>
<evidence type="ECO:0000256" key="5">
    <source>
        <dbReference type="ARBA" id="ARBA00023239"/>
    </source>
</evidence>
<protein>
    <recommendedName>
        <fullName evidence="6">Enolase</fullName>
        <ecNumber evidence="6">4.2.1.11</ecNumber>
    </recommendedName>
    <alternativeName>
        <fullName evidence="6">2-phospho-D-glycerate hydro-lyase</fullName>
    </alternativeName>
    <alternativeName>
        <fullName evidence="6">2-phosphoglycerate dehydratase</fullName>
    </alternativeName>
</protein>
<comment type="function">
    <text evidence="6">Catalyzes the reversible conversion of 2-phosphoglycerate (2-PG) into phosphoenolpyruvate (PEP). It is essential for the degradation of carbohydrates via glycolysis.</text>
</comment>
<dbReference type="CDD" id="cd03313">
    <property type="entry name" value="enolase"/>
    <property type="match status" value="1"/>
</dbReference>
<feature type="binding site" evidence="8">
    <location>
        <position position="290"/>
    </location>
    <ligand>
        <name>substrate</name>
    </ligand>
</feature>
<keyword evidence="3 6" id="KW-0460">Magnesium</keyword>
<feature type="binding site" evidence="8">
    <location>
        <begin position="369"/>
        <end position="372"/>
    </location>
    <ligand>
        <name>substrate</name>
    </ligand>
</feature>
<comment type="caution">
    <text evidence="12">The sequence shown here is derived from an EMBL/GenBank/DDBJ whole genome shotgun (WGS) entry which is preliminary data.</text>
</comment>
<dbReference type="Gene3D" id="3.30.390.10">
    <property type="entry name" value="Enolase-like, N-terminal domain"/>
    <property type="match status" value="1"/>
</dbReference>
<dbReference type="SFLD" id="SFLDF00002">
    <property type="entry name" value="enolase"/>
    <property type="match status" value="1"/>
</dbReference>
<evidence type="ECO:0000259" key="10">
    <source>
        <dbReference type="SMART" id="SM01192"/>
    </source>
</evidence>
<comment type="pathway">
    <text evidence="1 6">Carbohydrate degradation; glycolysis; pyruvate from D-glyceraldehyde 3-phosphate: step 4/5.</text>
</comment>
<keyword evidence="6 9" id="KW-0479">Metal-binding</keyword>
<comment type="catalytic activity">
    <reaction evidence="6">
        <text>(2R)-2-phosphoglycerate = phosphoenolpyruvate + H2O</text>
        <dbReference type="Rhea" id="RHEA:10164"/>
        <dbReference type="ChEBI" id="CHEBI:15377"/>
        <dbReference type="ChEBI" id="CHEBI:58289"/>
        <dbReference type="ChEBI" id="CHEBI:58702"/>
        <dbReference type="EC" id="4.2.1.11"/>
    </reaction>
</comment>
<dbReference type="PATRIC" id="fig|2198.4.peg.1364"/>
<dbReference type="PANTHER" id="PTHR11902:SF1">
    <property type="entry name" value="ENOLASE"/>
    <property type="match status" value="1"/>
</dbReference>
<feature type="binding site" evidence="6">
    <location>
        <position position="393"/>
    </location>
    <ligand>
        <name>(2R)-2-phosphoglycerate</name>
        <dbReference type="ChEBI" id="CHEBI:58289"/>
    </ligand>
</feature>
<dbReference type="AlphaFoldDB" id="A0A101GNA6"/>
<feature type="binding site" evidence="6 9">
    <location>
        <position position="247"/>
    </location>
    <ligand>
        <name>Mg(2+)</name>
        <dbReference type="ChEBI" id="CHEBI:18420"/>
    </ligand>
</feature>
<dbReference type="HAMAP" id="MF_00318">
    <property type="entry name" value="Enolase"/>
    <property type="match status" value="1"/>
</dbReference>
<comment type="cofactor">
    <cofactor evidence="6">
        <name>Mg(2+)</name>
        <dbReference type="ChEBI" id="CHEBI:18420"/>
    </cofactor>
    <text evidence="6">Binds a second Mg(2+) ion via substrate during catalysis.</text>
</comment>
<dbReference type="InterPro" id="IPR029017">
    <property type="entry name" value="Enolase-like_N"/>
</dbReference>
<feature type="binding site" evidence="6">
    <location>
        <position position="342"/>
    </location>
    <ligand>
        <name>(2R)-2-phosphoglycerate</name>
        <dbReference type="ChEBI" id="CHEBI:58289"/>
    </ligand>
</feature>
<gene>
    <name evidence="6" type="primary">eno</name>
    <name evidence="12" type="ORF">XD82_1042</name>
</gene>
<evidence type="ECO:0000256" key="7">
    <source>
        <dbReference type="PIRSR" id="PIRSR001400-1"/>
    </source>
</evidence>
<dbReference type="SUPFAM" id="SSF51604">
    <property type="entry name" value="Enolase C-terminal domain-like"/>
    <property type="match status" value="1"/>
</dbReference>
<dbReference type="GO" id="GO:0005576">
    <property type="term" value="C:extracellular region"/>
    <property type="evidence" value="ECO:0007669"/>
    <property type="project" value="UniProtKB-SubCell"/>
</dbReference>
<dbReference type="SMART" id="SM01193">
    <property type="entry name" value="Enolase_N"/>
    <property type="match status" value="1"/>
</dbReference>
<comment type="subcellular location">
    <subcellularLocation>
        <location evidence="6">Cytoplasm</location>
    </subcellularLocation>
    <subcellularLocation>
        <location evidence="6">Secreted</location>
    </subcellularLocation>
    <subcellularLocation>
        <location evidence="6">Cell surface</location>
    </subcellularLocation>
    <text evidence="6">Fractions of enolase are present in both the cytoplasm and on the cell surface.</text>
</comment>
<evidence type="ECO:0000256" key="6">
    <source>
        <dbReference type="HAMAP-Rule" id="MF_00318"/>
    </source>
</evidence>
<feature type="binding site" evidence="6 9">
    <location>
        <position position="290"/>
    </location>
    <ligand>
        <name>Mg(2+)</name>
        <dbReference type="ChEBI" id="CHEBI:18420"/>
    </ligand>
</feature>
<dbReference type="Proteomes" id="UP000054323">
    <property type="component" value="Unassembled WGS sequence"/>
</dbReference>
<dbReference type="SUPFAM" id="SSF54826">
    <property type="entry name" value="Enolase N-terminal domain-like"/>
    <property type="match status" value="1"/>
</dbReference>
<keyword evidence="4 6" id="KW-0324">Glycolysis</keyword>
<feature type="active site" description="Proton donor" evidence="6 7">
    <location>
        <position position="210"/>
    </location>
</feature>
<dbReference type="InterPro" id="IPR020809">
    <property type="entry name" value="Enolase_CS"/>
</dbReference>
<dbReference type="PRINTS" id="PR00148">
    <property type="entry name" value="ENOLASE"/>
</dbReference>
<organism evidence="12 13">
    <name type="scientific">Methanoculleus marisnigri</name>
    <dbReference type="NCBI Taxonomy" id="2198"/>
    <lineage>
        <taxon>Archaea</taxon>
        <taxon>Methanobacteriati</taxon>
        <taxon>Methanobacteriota</taxon>
        <taxon>Stenosarchaea group</taxon>
        <taxon>Methanomicrobia</taxon>
        <taxon>Methanomicrobiales</taxon>
        <taxon>Methanomicrobiaceae</taxon>
        <taxon>Methanoculleus</taxon>
    </lineage>
</organism>
<dbReference type="EC" id="4.2.1.11" evidence="6"/>
<comment type="similarity">
    <text evidence="2 6">Belongs to the enolase family.</text>
</comment>
<feature type="binding site" evidence="8">
    <location>
        <position position="393"/>
    </location>
    <ligand>
        <name>substrate</name>
    </ligand>
</feature>
<evidence type="ECO:0000313" key="12">
    <source>
        <dbReference type="EMBL" id="KUK61574.1"/>
    </source>
</evidence>
<dbReference type="EMBL" id="LGGD01000118">
    <property type="protein sequence ID" value="KUK61574.1"/>
    <property type="molecule type" value="Genomic_DNA"/>
</dbReference>
<name>A0A101GNA6_9EURY</name>
<proteinExistence type="inferred from homology"/>
<dbReference type="GO" id="GO:0000287">
    <property type="term" value="F:magnesium ion binding"/>
    <property type="evidence" value="ECO:0007669"/>
    <property type="project" value="UniProtKB-UniRule"/>
</dbReference>
<feature type="domain" description="Enolase C-terminal TIM barrel" evidence="10">
    <location>
        <begin position="143"/>
        <end position="430"/>
    </location>
</feature>
<evidence type="ECO:0000256" key="3">
    <source>
        <dbReference type="ARBA" id="ARBA00022842"/>
    </source>
</evidence>
<keyword evidence="5 6" id="KW-0456">Lyase</keyword>
<dbReference type="SMART" id="SM01192">
    <property type="entry name" value="Enolase_C"/>
    <property type="match status" value="1"/>
</dbReference>
<feature type="domain" description="Enolase N-terminal" evidence="11">
    <location>
        <begin position="8"/>
        <end position="138"/>
    </location>
</feature>
<accession>A0A101GNA6</accession>
<feature type="active site" description="Proton acceptor" evidence="6 7">
    <location>
        <position position="342"/>
    </location>
</feature>
<evidence type="ECO:0000256" key="1">
    <source>
        <dbReference type="ARBA" id="ARBA00005031"/>
    </source>
</evidence>
<feature type="binding site" evidence="6">
    <location>
        <position position="372"/>
    </location>
    <ligand>
        <name>(2R)-2-phosphoglycerate</name>
        <dbReference type="ChEBI" id="CHEBI:58289"/>
    </ligand>
</feature>
<evidence type="ECO:0000313" key="13">
    <source>
        <dbReference type="Proteomes" id="UP000054323"/>
    </source>
</evidence>
<keyword evidence="6" id="KW-0964">Secreted</keyword>
<dbReference type="SFLD" id="SFLDG00178">
    <property type="entry name" value="enolase"/>
    <property type="match status" value="1"/>
</dbReference>
<dbReference type="InterPro" id="IPR020811">
    <property type="entry name" value="Enolase_N"/>
</dbReference>
<dbReference type="GO" id="GO:0009986">
    <property type="term" value="C:cell surface"/>
    <property type="evidence" value="ECO:0007669"/>
    <property type="project" value="UniProtKB-SubCell"/>
</dbReference>
<feature type="binding site" evidence="8">
    <location>
        <position position="169"/>
    </location>
    <ligand>
        <name>substrate</name>
    </ligand>
</feature>
<feature type="binding site" evidence="8">
    <location>
        <position position="317"/>
    </location>
    <ligand>
        <name>substrate</name>
    </ligand>
</feature>
<evidence type="ECO:0000259" key="11">
    <source>
        <dbReference type="SMART" id="SM01193"/>
    </source>
</evidence>
<sequence length="430" mass="45857">MTEIDTRIRSIHAREILDSPGNPTVEADVTLAGGASGRVATPSGASTGKHEAIELRDGVKDRYGGKGVQRPVARVNGEIAVTLQGMDARDQAAVDEALIDLDGTPNTRNLGANATLAVSMAVARAAAAAEGLWLWEYLGDPLKPLLPVPMMNILNGGVHANWQGSDFQEYMIAPYGAPGVAEAVRWGSETYHALKEILKARGYTTGVGDEGGFAPAVSTNTEPLDLIVEAIERAGYVPGKEIGIALDPASSAFYNNGVYSLRTEGLTLTAAEMVDRYRDLVAAYPIVVIEDGLAEDDWDGWRLLTGTLGDRVELVGDDLFVTNVERIEQGIRRGAANAVLIKPNQIGTVTETIAAVRLAQQQNWGAMVSHRSGETADAFIADFTVAMQTGHLKTGAPARGERVEKYNQLMRIEEAAGDAARYAGRSGFVR</sequence>
<dbReference type="PANTHER" id="PTHR11902">
    <property type="entry name" value="ENOLASE"/>
    <property type="match status" value="1"/>
</dbReference>
<feature type="binding site" evidence="8">
    <location>
        <position position="159"/>
    </location>
    <ligand>
        <name>substrate</name>
    </ligand>
</feature>
<dbReference type="SFLD" id="SFLDS00001">
    <property type="entry name" value="Enolase"/>
    <property type="match status" value="1"/>
</dbReference>